<feature type="domain" description="Response regulatory" evidence="5">
    <location>
        <begin position="11"/>
        <end position="127"/>
    </location>
</feature>
<keyword evidence="1 3" id="KW-0597">Phosphoprotein</keyword>
<dbReference type="STRING" id="1443111.Z949_1189"/>
<dbReference type="SMART" id="SM00448">
    <property type="entry name" value="REC"/>
    <property type="match status" value="1"/>
</dbReference>
<evidence type="ECO:0000259" key="5">
    <source>
        <dbReference type="PROSITE" id="PS50110"/>
    </source>
</evidence>
<dbReference type="PRINTS" id="PR00038">
    <property type="entry name" value="HTHLUXR"/>
</dbReference>
<dbReference type="Gene3D" id="3.40.50.2300">
    <property type="match status" value="1"/>
</dbReference>
<dbReference type="InterPro" id="IPR000792">
    <property type="entry name" value="Tscrpt_reg_LuxR_C"/>
</dbReference>
<evidence type="ECO:0000313" key="6">
    <source>
        <dbReference type="EMBL" id="RKE94187.1"/>
    </source>
</evidence>
<dbReference type="Pfam" id="PF00072">
    <property type="entry name" value="Response_reg"/>
    <property type="match status" value="1"/>
</dbReference>
<dbReference type="Pfam" id="PF00196">
    <property type="entry name" value="GerE"/>
    <property type="match status" value="1"/>
</dbReference>
<evidence type="ECO:0000256" key="2">
    <source>
        <dbReference type="ARBA" id="ARBA00023125"/>
    </source>
</evidence>
<dbReference type="SUPFAM" id="SSF52172">
    <property type="entry name" value="CheY-like"/>
    <property type="match status" value="1"/>
</dbReference>
<dbReference type="EMBL" id="RAQK01000002">
    <property type="protein sequence ID" value="RKE94187.1"/>
    <property type="molecule type" value="Genomic_DNA"/>
</dbReference>
<dbReference type="PANTHER" id="PTHR44591:SF3">
    <property type="entry name" value="RESPONSE REGULATORY DOMAIN-CONTAINING PROTEIN"/>
    <property type="match status" value="1"/>
</dbReference>
<reference evidence="6 7" key="1">
    <citation type="submission" date="2018-09" db="EMBL/GenBank/DDBJ databases">
        <title>Genomic Encyclopedia of Archaeal and Bacterial Type Strains, Phase II (KMG-II): from individual species to whole genera.</title>
        <authorList>
            <person name="Goeker M."/>
        </authorList>
    </citation>
    <scope>NUCLEOTIDE SEQUENCE [LARGE SCALE GENOMIC DNA]</scope>
    <source>
        <strain evidence="6 7">DSM 11458</strain>
    </source>
</reference>
<comment type="caution">
    <text evidence="6">The sequence shown here is derived from an EMBL/GenBank/DDBJ whole genome shotgun (WGS) entry which is preliminary data.</text>
</comment>
<dbReference type="PROSITE" id="PS50110">
    <property type="entry name" value="RESPONSE_REGULATORY"/>
    <property type="match status" value="1"/>
</dbReference>
<dbReference type="PANTHER" id="PTHR44591">
    <property type="entry name" value="STRESS RESPONSE REGULATOR PROTEIN 1"/>
    <property type="match status" value="1"/>
</dbReference>
<dbReference type="SUPFAM" id="SSF46894">
    <property type="entry name" value="C-terminal effector domain of the bipartite response regulators"/>
    <property type="match status" value="1"/>
</dbReference>
<dbReference type="InterPro" id="IPR036388">
    <property type="entry name" value="WH-like_DNA-bd_sf"/>
</dbReference>
<proteinExistence type="predicted"/>
<dbReference type="CDD" id="cd06170">
    <property type="entry name" value="LuxR_C_like"/>
    <property type="match status" value="1"/>
</dbReference>
<dbReference type="GO" id="GO:0003677">
    <property type="term" value="F:DNA binding"/>
    <property type="evidence" value="ECO:0007669"/>
    <property type="project" value="UniProtKB-KW"/>
</dbReference>
<keyword evidence="7" id="KW-1185">Reference proteome</keyword>
<sequence length="296" mass="32695">MGKHVTADQNIALVVDDDPNSLSMISTALEENGMSVIVARDGRTAIDLVKRVRPDVILMDAVMPDMDGFETCHILKTGPQSTHAPIIFMTGLTEPEDVLRGLAAGGVDYITKPVVVDELVARIGIHVINSKLIQSARDAHDVSGRSLLAFDQSGILVWGSKMAMDTFNLNPVDFQTLQDWVVDCTRKPVFQIVQLTVGGHTFHYVGFSNASEILIKFIQERTETPKQLLARFLSLTLREAEVLYWLTLGKTNHDISVILSLSPRTVNKHLEKIFQKMGVDNRTSAAVAADRILHLN</sequence>
<dbReference type="InterPro" id="IPR016032">
    <property type="entry name" value="Sig_transdc_resp-reg_C-effctor"/>
</dbReference>
<dbReference type="RefSeq" id="WP_025061777.1">
    <property type="nucleotide sequence ID" value="NZ_RAQK01000002.1"/>
</dbReference>
<gene>
    <name evidence="6" type="ORF">C8N30_3303</name>
</gene>
<dbReference type="InterPro" id="IPR050595">
    <property type="entry name" value="Bact_response_regulator"/>
</dbReference>
<organism evidence="6 7">
    <name type="scientific">Sulfitobacter guttiformis</name>
    <dbReference type="NCBI Taxonomy" id="74349"/>
    <lineage>
        <taxon>Bacteria</taxon>
        <taxon>Pseudomonadati</taxon>
        <taxon>Pseudomonadota</taxon>
        <taxon>Alphaproteobacteria</taxon>
        <taxon>Rhodobacterales</taxon>
        <taxon>Roseobacteraceae</taxon>
        <taxon>Sulfitobacter</taxon>
    </lineage>
</organism>
<keyword evidence="2" id="KW-0238">DNA-binding</keyword>
<dbReference type="InterPro" id="IPR001789">
    <property type="entry name" value="Sig_transdc_resp-reg_receiver"/>
</dbReference>
<evidence type="ECO:0000313" key="7">
    <source>
        <dbReference type="Proteomes" id="UP000284407"/>
    </source>
</evidence>
<dbReference type="SMART" id="SM00421">
    <property type="entry name" value="HTH_LUXR"/>
    <property type="match status" value="1"/>
</dbReference>
<dbReference type="GO" id="GO:0000160">
    <property type="term" value="P:phosphorelay signal transduction system"/>
    <property type="evidence" value="ECO:0007669"/>
    <property type="project" value="InterPro"/>
</dbReference>
<feature type="modified residue" description="4-aspartylphosphate" evidence="3">
    <location>
        <position position="60"/>
    </location>
</feature>
<dbReference type="Gene3D" id="1.10.10.10">
    <property type="entry name" value="Winged helix-like DNA-binding domain superfamily/Winged helix DNA-binding domain"/>
    <property type="match status" value="1"/>
</dbReference>
<feature type="domain" description="HTH luxR-type" evidence="4">
    <location>
        <begin position="228"/>
        <end position="293"/>
    </location>
</feature>
<evidence type="ECO:0000256" key="1">
    <source>
        <dbReference type="ARBA" id="ARBA00022553"/>
    </source>
</evidence>
<dbReference type="OrthoDB" id="5292887at2"/>
<dbReference type="GO" id="GO:0006355">
    <property type="term" value="P:regulation of DNA-templated transcription"/>
    <property type="evidence" value="ECO:0007669"/>
    <property type="project" value="InterPro"/>
</dbReference>
<accession>A0A420DJ03</accession>
<evidence type="ECO:0000256" key="3">
    <source>
        <dbReference type="PROSITE-ProRule" id="PRU00169"/>
    </source>
</evidence>
<evidence type="ECO:0000259" key="4">
    <source>
        <dbReference type="PROSITE" id="PS50043"/>
    </source>
</evidence>
<dbReference type="AlphaFoldDB" id="A0A420DJ03"/>
<protein>
    <submittedName>
        <fullName evidence="6">LuxR family two component transcriptional regulator</fullName>
    </submittedName>
</protein>
<dbReference type="Proteomes" id="UP000284407">
    <property type="component" value="Unassembled WGS sequence"/>
</dbReference>
<name>A0A420DJ03_9RHOB</name>
<dbReference type="PROSITE" id="PS50043">
    <property type="entry name" value="HTH_LUXR_2"/>
    <property type="match status" value="1"/>
</dbReference>
<dbReference type="InterPro" id="IPR011006">
    <property type="entry name" value="CheY-like_superfamily"/>
</dbReference>